<gene>
    <name evidence="1" type="ORF">EVAR_45724_1</name>
</gene>
<organism evidence="1 2">
    <name type="scientific">Eumeta variegata</name>
    <name type="common">Bagworm moth</name>
    <name type="synonym">Eumeta japonica</name>
    <dbReference type="NCBI Taxonomy" id="151549"/>
    <lineage>
        <taxon>Eukaryota</taxon>
        <taxon>Metazoa</taxon>
        <taxon>Ecdysozoa</taxon>
        <taxon>Arthropoda</taxon>
        <taxon>Hexapoda</taxon>
        <taxon>Insecta</taxon>
        <taxon>Pterygota</taxon>
        <taxon>Neoptera</taxon>
        <taxon>Endopterygota</taxon>
        <taxon>Lepidoptera</taxon>
        <taxon>Glossata</taxon>
        <taxon>Ditrysia</taxon>
        <taxon>Tineoidea</taxon>
        <taxon>Psychidae</taxon>
        <taxon>Oiketicinae</taxon>
        <taxon>Eumeta</taxon>
    </lineage>
</organism>
<dbReference type="EMBL" id="BGZK01000667">
    <property type="protein sequence ID" value="GBP55402.1"/>
    <property type="molecule type" value="Genomic_DNA"/>
</dbReference>
<accession>A0A4C1WXL0</accession>
<evidence type="ECO:0000313" key="2">
    <source>
        <dbReference type="Proteomes" id="UP000299102"/>
    </source>
</evidence>
<name>A0A4C1WXL0_EUMVA</name>
<dbReference type="AlphaFoldDB" id="A0A4C1WXL0"/>
<sequence>MLPPKYLLNVIQPVSSLASREAPPAAPDTRSVAPSRKALSLRAMGNDGSLLKVTYLGRFVREGLPRIDPDNIEAELEEIERDPTARVNLNF</sequence>
<dbReference type="OrthoDB" id="7902892at2759"/>
<dbReference type="Proteomes" id="UP000299102">
    <property type="component" value="Unassembled WGS sequence"/>
</dbReference>
<reference evidence="1 2" key="1">
    <citation type="journal article" date="2019" name="Commun. Biol.">
        <title>The bagworm genome reveals a unique fibroin gene that provides high tensile strength.</title>
        <authorList>
            <person name="Kono N."/>
            <person name="Nakamura H."/>
            <person name="Ohtoshi R."/>
            <person name="Tomita M."/>
            <person name="Numata K."/>
            <person name="Arakawa K."/>
        </authorList>
    </citation>
    <scope>NUCLEOTIDE SEQUENCE [LARGE SCALE GENOMIC DNA]</scope>
</reference>
<protein>
    <submittedName>
        <fullName evidence="1">Uncharacterized protein</fullName>
    </submittedName>
</protein>
<comment type="caution">
    <text evidence="1">The sequence shown here is derived from an EMBL/GenBank/DDBJ whole genome shotgun (WGS) entry which is preliminary data.</text>
</comment>
<keyword evidence="2" id="KW-1185">Reference proteome</keyword>
<evidence type="ECO:0000313" key="1">
    <source>
        <dbReference type="EMBL" id="GBP55402.1"/>
    </source>
</evidence>
<proteinExistence type="predicted"/>